<comment type="similarity">
    <text evidence="2">Belongs to the UPF0220 family.</text>
</comment>
<reference evidence="8 9" key="1">
    <citation type="journal article" date="2022" name="Allergy">
        <title>Genome assembly and annotation of Periplaneta americana reveal a comprehensive cockroach allergen profile.</title>
        <authorList>
            <person name="Wang L."/>
            <person name="Xiong Q."/>
            <person name="Saelim N."/>
            <person name="Wang L."/>
            <person name="Nong W."/>
            <person name="Wan A.T."/>
            <person name="Shi M."/>
            <person name="Liu X."/>
            <person name="Cao Q."/>
            <person name="Hui J.H.L."/>
            <person name="Sookrung N."/>
            <person name="Leung T.F."/>
            <person name="Tungtrongchitr A."/>
            <person name="Tsui S.K.W."/>
        </authorList>
    </citation>
    <scope>NUCLEOTIDE SEQUENCE [LARGE SCALE GENOMIC DNA]</scope>
    <source>
        <strain evidence="8">PWHHKU_190912</strain>
    </source>
</reference>
<dbReference type="Proteomes" id="UP001148838">
    <property type="component" value="Unassembled WGS sequence"/>
</dbReference>
<feature type="region of interest" description="Disordered" evidence="6">
    <location>
        <begin position="1"/>
        <end position="83"/>
    </location>
</feature>
<evidence type="ECO:0000256" key="6">
    <source>
        <dbReference type="SAM" id="MobiDB-lite"/>
    </source>
</evidence>
<sequence>MAGLCEGGNEPPGSLNAIIQSVSKPEQASQPEFDSSVRPQLVSSRRPEFECSGPQLEGPEFECSGPQLEGPSTSPEPKPDGNRVRAVNSISTDMITTDNTSTSPCCGRLGARIWLFWGLFIGFSALIASIWIMIEYHRVEVDEFQALYGAETWTLRRSEEKGIEAFEMWIWRRMERVKWTDRIRNEAVTERTKYSLGDKLMTKVKFISMNLKLTTLDFIKALVFLNRREAKNPDYTRDSEWFLM</sequence>
<comment type="caution">
    <text evidence="8">The sequence shown here is derived from an EMBL/GenBank/DDBJ whole genome shotgun (WGS) entry which is preliminary data.</text>
</comment>
<dbReference type="Pfam" id="PF05255">
    <property type="entry name" value="UPF0220"/>
    <property type="match status" value="1"/>
</dbReference>
<evidence type="ECO:0000313" key="8">
    <source>
        <dbReference type="EMBL" id="KAJ4451395.1"/>
    </source>
</evidence>
<evidence type="ECO:0000256" key="2">
    <source>
        <dbReference type="ARBA" id="ARBA00005335"/>
    </source>
</evidence>
<keyword evidence="4 7" id="KW-1133">Transmembrane helix</keyword>
<protein>
    <submittedName>
        <fullName evidence="8">Uncharacterized protein</fullName>
    </submittedName>
</protein>
<feature type="transmembrane region" description="Helical" evidence="7">
    <location>
        <begin position="114"/>
        <end position="134"/>
    </location>
</feature>
<evidence type="ECO:0000256" key="3">
    <source>
        <dbReference type="ARBA" id="ARBA00022692"/>
    </source>
</evidence>
<dbReference type="EMBL" id="JAJSOF020000001">
    <property type="protein sequence ID" value="KAJ4451395.1"/>
    <property type="molecule type" value="Genomic_DNA"/>
</dbReference>
<accession>A0ABQ8U218</accession>
<evidence type="ECO:0000313" key="9">
    <source>
        <dbReference type="Proteomes" id="UP001148838"/>
    </source>
</evidence>
<evidence type="ECO:0000256" key="4">
    <source>
        <dbReference type="ARBA" id="ARBA00022989"/>
    </source>
</evidence>
<name>A0ABQ8U218_PERAM</name>
<dbReference type="InterPro" id="IPR007919">
    <property type="entry name" value="UPF0220"/>
</dbReference>
<evidence type="ECO:0000256" key="5">
    <source>
        <dbReference type="ARBA" id="ARBA00023136"/>
    </source>
</evidence>
<comment type="subcellular location">
    <subcellularLocation>
        <location evidence="1">Membrane</location>
        <topology evidence="1">Multi-pass membrane protein</topology>
    </subcellularLocation>
</comment>
<keyword evidence="9" id="KW-1185">Reference proteome</keyword>
<proteinExistence type="inferred from homology"/>
<keyword evidence="3 7" id="KW-0812">Transmembrane</keyword>
<evidence type="ECO:0000256" key="7">
    <source>
        <dbReference type="SAM" id="Phobius"/>
    </source>
</evidence>
<organism evidence="8 9">
    <name type="scientific">Periplaneta americana</name>
    <name type="common">American cockroach</name>
    <name type="synonym">Blatta americana</name>
    <dbReference type="NCBI Taxonomy" id="6978"/>
    <lineage>
        <taxon>Eukaryota</taxon>
        <taxon>Metazoa</taxon>
        <taxon>Ecdysozoa</taxon>
        <taxon>Arthropoda</taxon>
        <taxon>Hexapoda</taxon>
        <taxon>Insecta</taxon>
        <taxon>Pterygota</taxon>
        <taxon>Neoptera</taxon>
        <taxon>Polyneoptera</taxon>
        <taxon>Dictyoptera</taxon>
        <taxon>Blattodea</taxon>
        <taxon>Blattoidea</taxon>
        <taxon>Blattidae</taxon>
        <taxon>Blattinae</taxon>
        <taxon>Periplaneta</taxon>
    </lineage>
</organism>
<feature type="compositionally biased region" description="Polar residues" evidence="6">
    <location>
        <begin position="17"/>
        <end position="43"/>
    </location>
</feature>
<evidence type="ECO:0000256" key="1">
    <source>
        <dbReference type="ARBA" id="ARBA00004141"/>
    </source>
</evidence>
<gene>
    <name evidence="8" type="ORF">ANN_02857</name>
</gene>
<keyword evidence="5 7" id="KW-0472">Membrane</keyword>